<gene>
    <name evidence="2" type="ORF">PLEPLA_LOCUS15677</name>
</gene>
<dbReference type="AlphaFoldDB" id="A0A9N7UB90"/>
<name>A0A9N7UB90_PLEPL</name>
<proteinExistence type="predicted"/>
<evidence type="ECO:0000313" key="2">
    <source>
        <dbReference type="EMBL" id="CAB1427735.1"/>
    </source>
</evidence>
<dbReference type="Proteomes" id="UP001153269">
    <property type="component" value="Unassembled WGS sequence"/>
</dbReference>
<feature type="region of interest" description="Disordered" evidence="1">
    <location>
        <begin position="39"/>
        <end position="58"/>
    </location>
</feature>
<dbReference type="EMBL" id="CADEAL010000992">
    <property type="protein sequence ID" value="CAB1427735.1"/>
    <property type="molecule type" value="Genomic_DNA"/>
</dbReference>
<sequence>MVLNCGSAETCSSSTTPRLNNLNTPLSTWETSGRKLNTLSGSLQTKPHYISQGTGREKKTQWYSHKNSEEQNSDTNLQSQFSHVFPAVWRRHVHASQIIRVLTRNEGGSGNFWMILTLYSTLTKPARSTSGCSLITDAARLHRDSAKLKQSALRLLLLLLLLAGARLRSSASVSGTSGDFLFYCNCVADNLLLYRVKVSPSYSINQLL</sequence>
<reference evidence="2" key="1">
    <citation type="submission" date="2020-03" db="EMBL/GenBank/DDBJ databases">
        <authorList>
            <person name="Weist P."/>
        </authorList>
    </citation>
    <scope>NUCLEOTIDE SEQUENCE</scope>
</reference>
<organism evidence="2 3">
    <name type="scientific">Pleuronectes platessa</name>
    <name type="common">European plaice</name>
    <dbReference type="NCBI Taxonomy" id="8262"/>
    <lineage>
        <taxon>Eukaryota</taxon>
        <taxon>Metazoa</taxon>
        <taxon>Chordata</taxon>
        <taxon>Craniata</taxon>
        <taxon>Vertebrata</taxon>
        <taxon>Euteleostomi</taxon>
        <taxon>Actinopterygii</taxon>
        <taxon>Neopterygii</taxon>
        <taxon>Teleostei</taxon>
        <taxon>Neoteleostei</taxon>
        <taxon>Acanthomorphata</taxon>
        <taxon>Carangaria</taxon>
        <taxon>Pleuronectiformes</taxon>
        <taxon>Pleuronectoidei</taxon>
        <taxon>Pleuronectidae</taxon>
        <taxon>Pleuronectes</taxon>
    </lineage>
</organism>
<evidence type="ECO:0000256" key="1">
    <source>
        <dbReference type="SAM" id="MobiDB-lite"/>
    </source>
</evidence>
<comment type="caution">
    <text evidence="2">The sequence shown here is derived from an EMBL/GenBank/DDBJ whole genome shotgun (WGS) entry which is preliminary data.</text>
</comment>
<accession>A0A9N7UB90</accession>
<evidence type="ECO:0000313" key="3">
    <source>
        <dbReference type="Proteomes" id="UP001153269"/>
    </source>
</evidence>
<keyword evidence="3" id="KW-1185">Reference proteome</keyword>
<protein>
    <submittedName>
        <fullName evidence="2">Uncharacterized protein</fullName>
    </submittedName>
</protein>